<accession>A0A223NSS3</accession>
<evidence type="ECO:0000256" key="1">
    <source>
        <dbReference type="SAM" id="Phobius"/>
    </source>
</evidence>
<keyword evidence="1" id="KW-1133">Transmembrane helix</keyword>
<dbReference type="Proteomes" id="UP000215002">
    <property type="component" value="Chromosome"/>
</dbReference>
<organism evidence="2 3">
    <name type="scientific">Mucilaginibacter xinganensis</name>
    <dbReference type="NCBI Taxonomy" id="1234841"/>
    <lineage>
        <taxon>Bacteria</taxon>
        <taxon>Pseudomonadati</taxon>
        <taxon>Bacteroidota</taxon>
        <taxon>Sphingobacteriia</taxon>
        <taxon>Sphingobacteriales</taxon>
        <taxon>Sphingobacteriaceae</taxon>
        <taxon>Mucilaginibacter</taxon>
    </lineage>
</organism>
<evidence type="ECO:0000313" key="3">
    <source>
        <dbReference type="Proteomes" id="UP000215002"/>
    </source>
</evidence>
<feature type="transmembrane region" description="Helical" evidence="1">
    <location>
        <begin position="31"/>
        <end position="50"/>
    </location>
</feature>
<dbReference type="EMBL" id="CP022743">
    <property type="protein sequence ID" value="ASU32949.1"/>
    <property type="molecule type" value="Genomic_DNA"/>
</dbReference>
<keyword evidence="3" id="KW-1185">Reference proteome</keyword>
<keyword evidence="1" id="KW-0472">Membrane</keyword>
<dbReference type="KEGG" id="muc:MuYL_1049"/>
<gene>
    <name evidence="2" type="ORF">MuYL_1049</name>
</gene>
<proteinExistence type="predicted"/>
<dbReference type="AlphaFoldDB" id="A0A223NSS3"/>
<feature type="transmembrane region" description="Helical" evidence="1">
    <location>
        <begin position="7"/>
        <end position="25"/>
    </location>
</feature>
<dbReference type="RefSeq" id="WP_094569479.1">
    <property type="nucleotide sequence ID" value="NZ_CP022743.1"/>
</dbReference>
<evidence type="ECO:0000313" key="2">
    <source>
        <dbReference type="EMBL" id="ASU32949.1"/>
    </source>
</evidence>
<protein>
    <submittedName>
        <fullName evidence="2">Uncharacterized protein</fullName>
    </submittedName>
</protein>
<reference evidence="2 3" key="1">
    <citation type="submission" date="2017-08" db="EMBL/GenBank/DDBJ databases">
        <title>Complete genome sequence of Mucilaginibacter sp. strain BJC16-A31.</title>
        <authorList>
            <consortium name="Henan University of Science and Technology"/>
            <person name="You X."/>
        </authorList>
    </citation>
    <scope>NUCLEOTIDE SEQUENCE [LARGE SCALE GENOMIC DNA]</scope>
    <source>
        <strain evidence="2 3">BJC16-A31</strain>
    </source>
</reference>
<sequence>MHLFKTFTLTALISAAVFTLIMKYIFGETCFRLVLTGLMSGIGAGSALLISTQKKQAKNQ</sequence>
<name>A0A223NSS3_9SPHI</name>
<keyword evidence="1" id="KW-0812">Transmembrane</keyword>